<keyword evidence="4" id="KW-0732">Signal</keyword>
<organism evidence="6 7">
    <name type="scientific">Channa striata</name>
    <name type="common">Snakehead murrel</name>
    <name type="synonym">Ophicephalus striatus</name>
    <dbReference type="NCBI Taxonomy" id="64152"/>
    <lineage>
        <taxon>Eukaryota</taxon>
        <taxon>Metazoa</taxon>
        <taxon>Chordata</taxon>
        <taxon>Craniata</taxon>
        <taxon>Vertebrata</taxon>
        <taxon>Euteleostomi</taxon>
        <taxon>Actinopterygii</taxon>
        <taxon>Neopterygii</taxon>
        <taxon>Teleostei</taxon>
        <taxon>Neoteleostei</taxon>
        <taxon>Acanthomorphata</taxon>
        <taxon>Anabantaria</taxon>
        <taxon>Anabantiformes</taxon>
        <taxon>Channoidei</taxon>
        <taxon>Channidae</taxon>
        <taxon>Channa</taxon>
    </lineage>
</organism>
<accession>A0AA88M2I9</accession>
<dbReference type="InterPro" id="IPR007110">
    <property type="entry name" value="Ig-like_dom"/>
</dbReference>
<feature type="region of interest" description="Disordered" evidence="2">
    <location>
        <begin position="317"/>
        <end position="345"/>
    </location>
</feature>
<feature type="domain" description="Ig-like" evidence="5">
    <location>
        <begin position="105"/>
        <end position="216"/>
    </location>
</feature>
<keyword evidence="3" id="KW-0472">Membrane</keyword>
<dbReference type="Pfam" id="PF08205">
    <property type="entry name" value="C2-set_2"/>
    <property type="match status" value="1"/>
</dbReference>
<feature type="transmembrane region" description="Helical" evidence="3">
    <location>
        <begin position="228"/>
        <end position="255"/>
    </location>
</feature>
<proteinExistence type="predicted"/>
<feature type="signal peptide" evidence="4">
    <location>
        <begin position="1"/>
        <end position="24"/>
    </location>
</feature>
<dbReference type="SUPFAM" id="SSF48726">
    <property type="entry name" value="Immunoglobulin"/>
    <property type="match status" value="2"/>
</dbReference>
<comment type="caution">
    <text evidence="6">The sequence shown here is derived from an EMBL/GenBank/DDBJ whole genome shotgun (WGS) entry which is preliminary data.</text>
</comment>
<dbReference type="PANTHER" id="PTHR44991:SF1">
    <property type="entry name" value="IMMUNOGLOBULIN SUPERFAMILY MEMBER 5"/>
    <property type="match status" value="1"/>
</dbReference>
<feature type="chain" id="PRO_5041668999" description="Ig-like domain-containing protein" evidence="4">
    <location>
        <begin position="25"/>
        <end position="345"/>
    </location>
</feature>
<dbReference type="AlphaFoldDB" id="A0AA88M2I9"/>
<keyword evidence="1" id="KW-1015">Disulfide bond</keyword>
<evidence type="ECO:0000259" key="5">
    <source>
        <dbReference type="PROSITE" id="PS50835"/>
    </source>
</evidence>
<sequence length="345" mass="37590">MTVTWKSWRNLWIYSLLCTTGVSGQLQLQPLNSTVLQGSDVGFTATVQGQWKVMTWNVGGFLVLTVVVPSNITSSSQYSATFCNSDDTSCVEFTIHNVSRKESGPVVCTVQGDYGSRTAQLNVEESGTVSIMGGNVTVEQDQHVEFMCITTAWFPIPAVSWAQNGQAVNSSLYNTTSMADGDSFTSTSVLRFQAVSNTTLECQAAVQTLRNPRTSSVFIAVVPKPPDWTVLIAVVVSVGGFALLVLLILGIIFCYRRRKEKQPSYQDEISRRVRRQSQGQGQVNTGYVPEGRTSAAPSQLTDSGFCQTNGSDIVEMPKVKSSHTGNDSNTVDQPGLRKHRHVTIV</sequence>
<feature type="compositionally biased region" description="Polar residues" evidence="2">
    <location>
        <begin position="322"/>
        <end position="332"/>
    </location>
</feature>
<feature type="compositionally biased region" description="Basic residues" evidence="2">
    <location>
        <begin position="336"/>
        <end position="345"/>
    </location>
</feature>
<evidence type="ECO:0000256" key="4">
    <source>
        <dbReference type="SAM" id="SignalP"/>
    </source>
</evidence>
<keyword evidence="3" id="KW-0812">Transmembrane</keyword>
<dbReference type="InterPro" id="IPR013783">
    <property type="entry name" value="Ig-like_fold"/>
</dbReference>
<dbReference type="EMBL" id="JAUPFM010000015">
    <property type="protein sequence ID" value="KAK2828856.1"/>
    <property type="molecule type" value="Genomic_DNA"/>
</dbReference>
<dbReference type="Gene3D" id="2.60.40.10">
    <property type="entry name" value="Immunoglobulins"/>
    <property type="match status" value="2"/>
</dbReference>
<keyword evidence="7" id="KW-1185">Reference proteome</keyword>
<gene>
    <name evidence="6" type="ORF">Q5P01_019890</name>
</gene>
<dbReference type="Proteomes" id="UP001187415">
    <property type="component" value="Unassembled WGS sequence"/>
</dbReference>
<evidence type="ECO:0000256" key="3">
    <source>
        <dbReference type="SAM" id="Phobius"/>
    </source>
</evidence>
<dbReference type="InterPro" id="IPR036179">
    <property type="entry name" value="Ig-like_dom_sf"/>
</dbReference>
<reference evidence="6" key="1">
    <citation type="submission" date="2023-07" db="EMBL/GenBank/DDBJ databases">
        <title>Chromosome-level Genome Assembly of Striped Snakehead (Channa striata).</title>
        <authorList>
            <person name="Liu H."/>
        </authorList>
    </citation>
    <scope>NUCLEOTIDE SEQUENCE</scope>
    <source>
        <strain evidence="6">Gz</strain>
        <tissue evidence="6">Muscle</tissue>
    </source>
</reference>
<evidence type="ECO:0000313" key="7">
    <source>
        <dbReference type="Proteomes" id="UP001187415"/>
    </source>
</evidence>
<evidence type="ECO:0000256" key="2">
    <source>
        <dbReference type="SAM" id="MobiDB-lite"/>
    </source>
</evidence>
<dbReference type="InterPro" id="IPR013162">
    <property type="entry name" value="CD80_C2-set"/>
</dbReference>
<evidence type="ECO:0000313" key="6">
    <source>
        <dbReference type="EMBL" id="KAK2828856.1"/>
    </source>
</evidence>
<feature type="region of interest" description="Disordered" evidence="2">
    <location>
        <begin position="264"/>
        <end position="302"/>
    </location>
</feature>
<name>A0AA88M2I9_CHASR</name>
<evidence type="ECO:0000256" key="1">
    <source>
        <dbReference type="ARBA" id="ARBA00023157"/>
    </source>
</evidence>
<dbReference type="PANTHER" id="PTHR44991">
    <property type="entry name" value="IMMUNOGLOBULIN SUPERFAMILY MEMBER 5"/>
    <property type="match status" value="1"/>
</dbReference>
<dbReference type="PROSITE" id="PS50835">
    <property type="entry name" value="IG_LIKE"/>
    <property type="match status" value="1"/>
</dbReference>
<protein>
    <recommendedName>
        <fullName evidence="5">Ig-like domain-containing protein</fullName>
    </recommendedName>
</protein>
<keyword evidence="3" id="KW-1133">Transmembrane helix</keyword>